<comment type="caution">
    <text evidence="4">The sequence shown here is derived from an EMBL/GenBank/DDBJ whole genome shotgun (WGS) entry which is preliminary data.</text>
</comment>
<dbReference type="AlphaFoldDB" id="A0A7W5B809"/>
<evidence type="ECO:0000259" key="3">
    <source>
        <dbReference type="Pfam" id="PF13203"/>
    </source>
</evidence>
<dbReference type="InterPro" id="IPR025154">
    <property type="entry name" value="Put_metallopeptidase_dom"/>
</dbReference>
<dbReference type="Pfam" id="PF13203">
    <property type="entry name" value="DUF2201_N"/>
    <property type="match status" value="1"/>
</dbReference>
<feature type="domain" description="VWA-like" evidence="2">
    <location>
        <begin position="469"/>
        <end position="545"/>
    </location>
</feature>
<feature type="domain" description="Putative metallopeptidase" evidence="3">
    <location>
        <begin position="209"/>
        <end position="455"/>
    </location>
</feature>
<evidence type="ECO:0000259" key="2">
    <source>
        <dbReference type="Pfam" id="PF09967"/>
    </source>
</evidence>
<accession>A0A7W5B809</accession>
<dbReference type="InterPro" id="IPR018698">
    <property type="entry name" value="VWA-like_dom"/>
</dbReference>
<reference evidence="4 5" key="1">
    <citation type="submission" date="2020-08" db="EMBL/GenBank/DDBJ databases">
        <title>Genomic Encyclopedia of Type Strains, Phase III (KMG-III): the genomes of soil and plant-associated and newly described type strains.</title>
        <authorList>
            <person name="Whitman W."/>
        </authorList>
    </citation>
    <scope>NUCLEOTIDE SEQUENCE [LARGE SCALE GENOMIC DNA]</scope>
    <source>
        <strain evidence="4 5">CECT 8897</strain>
    </source>
</reference>
<sequence length="599" mass="66349">MSKDQKQDSATLARQAGIVMVQAHLVLGAVAKGARICIDEGQHHVRAKGWVAVALNGTIWLHPKRRARPEEWASVIGIVLSCLGLGMVRQREPAALWEVASLVTALRFCAELKLGELPEEWRLPECEDASVESLFQRFCIEGCPEPLQAWYADIGGGEPLFVALDEKLLPWQRKILWHELLADGIARGVGRAIAIAGGAPADQAIKPQSREYRARRRMMDCYPLLGALAASFDLENDIRICQQYDIRVAAIDVGARRIWINPAAGLNDDETLFVLAHELLHAGLNHASRRRGRDHVLWNVACDFAINSWLIEMQVGVPPAIGLLYDAALAGQSADEIYDGLASDMRRARKLATLRGAGAPDLIGEDSGGQFADAEEYCRRALAQGMDRWEHDGRRGTVPAGLLEEIRSLAQPPIPWDARLAHWFDERFPPLEMRRSYARPSRRQGATPDIPRPSLSKPPEEERKSRVFAVLLDTSGSMEPAMLGKALGAIASYAMARDVIAVRLVCCDAAAYDCGWVEPENLLHRFTLRGRGGTVLQPGFDRLRELANQGELPAHGPVLVITDGWCEDRLETRMDHAYLMADGRRLPFTPRGEVFHITP</sequence>
<organism evidence="4 5">
    <name type="scientific">Pseudoduganella violacea</name>
    <dbReference type="NCBI Taxonomy" id="1715466"/>
    <lineage>
        <taxon>Bacteria</taxon>
        <taxon>Pseudomonadati</taxon>
        <taxon>Pseudomonadota</taxon>
        <taxon>Betaproteobacteria</taxon>
        <taxon>Burkholderiales</taxon>
        <taxon>Oxalobacteraceae</taxon>
        <taxon>Telluria group</taxon>
        <taxon>Pseudoduganella</taxon>
    </lineage>
</organism>
<dbReference type="Proteomes" id="UP000541535">
    <property type="component" value="Unassembled WGS sequence"/>
</dbReference>
<feature type="region of interest" description="Disordered" evidence="1">
    <location>
        <begin position="435"/>
        <end position="462"/>
    </location>
</feature>
<dbReference type="PANTHER" id="PTHR38730">
    <property type="entry name" value="SLL7028 PROTEIN"/>
    <property type="match status" value="1"/>
</dbReference>
<evidence type="ECO:0000313" key="4">
    <source>
        <dbReference type="EMBL" id="MBB3117495.1"/>
    </source>
</evidence>
<dbReference type="Pfam" id="PF09967">
    <property type="entry name" value="DUF2201"/>
    <property type="match status" value="1"/>
</dbReference>
<evidence type="ECO:0000313" key="5">
    <source>
        <dbReference type="Proteomes" id="UP000541535"/>
    </source>
</evidence>
<evidence type="ECO:0000256" key="1">
    <source>
        <dbReference type="SAM" id="MobiDB-lite"/>
    </source>
</evidence>
<proteinExistence type="predicted"/>
<gene>
    <name evidence="4" type="ORF">FHS03_000514</name>
</gene>
<dbReference type="PANTHER" id="PTHR38730:SF1">
    <property type="entry name" value="SLL7028 PROTEIN"/>
    <property type="match status" value="1"/>
</dbReference>
<name>A0A7W5B809_9BURK</name>
<protein>
    <submittedName>
        <fullName evidence="4">Putative metal-dependent peptidase</fullName>
    </submittedName>
</protein>
<dbReference type="EMBL" id="JACHXD010000001">
    <property type="protein sequence ID" value="MBB3117495.1"/>
    <property type="molecule type" value="Genomic_DNA"/>
</dbReference>
<dbReference type="RefSeq" id="WP_183439428.1">
    <property type="nucleotide sequence ID" value="NZ_JACHXD010000001.1"/>
</dbReference>
<keyword evidence="5" id="KW-1185">Reference proteome</keyword>